<evidence type="ECO:0000313" key="9">
    <source>
        <dbReference type="Proteomes" id="UP000186785"/>
    </source>
</evidence>
<dbReference type="STRING" id="1921764.BSR28_03950"/>
<dbReference type="Pfam" id="PF01914">
    <property type="entry name" value="MarC"/>
    <property type="match status" value="1"/>
</dbReference>
<keyword evidence="4 7" id="KW-0812">Transmembrane</keyword>
<feature type="transmembrane region" description="Helical" evidence="7">
    <location>
        <begin position="6"/>
        <end position="29"/>
    </location>
</feature>
<dbReference type="GO" id="GO:0005886">
    <property type="term" value="C:plasma membrane"/>
    <property type="evidence" value="ECO:0007669"/>
    <property type="project" value="UniProtKB-SubCell"/>
</dbReference>
<organism evidence="8 9">
    <name type="scientific">Boudabousia liubingyangii</name>
    <dbReference type="NCBI Taxonomy" id="1921764"/>
    <lineage>
        <taxon>Bacteria</taxon>
        <taxon>Bacillati</taxon>
        <taxon>Actinomycetota</taxon>
        <taxon>Actinomycetes</taxon>
        <taxon>Actinomycetales</taxon>
        <taxon>Actinomycetaceae</taxon>
        <taxon>Boudabousia</taxon>
    </lineage>
</organism>
<dbReference type="Proteomes" id="UP000186785">
    <property type="component" value="Unassembled WGS sequence"/>
</dbReference>
<feature type="transmembrane region" description="Helical" evidence="7">
    <location>
        <begin position="150"/>
        <end position="168"/>
    </location>
</feature>
<protein>
    <recommendedName>
        <fullName evidence="7">UPF0056 membrane protein</fullName>
    </recommendedName>
</protein>
<evidence type="ECO:0000313" key="8">
    <source>
        <dbReference type="EMBL" id="OKL49075.1"/>
    </source>
</evidence>
<feature type="transmembrane region" description="Helical" evidence="7">
    <location>
        <begin position="116"/>
        <end position="138"/>
    </location>
</feature>
<dbReference type="InterPro" id="IPR002771">
    <property type="entry name" value="Multi_antbiot-R_MarC"/>
</dbReference>
<keyword evidence="6 7" id="KW-0472">Membrane</keyword>
<gene>
    <name evidence="8" type="ORF">BSR29_04385</name>
</gene>
<reference evidence="8 9" key="1">
    <citation type="submission" date="2016-11" db="EMBL/GenBank/DDBJ databases">
        <title>Actinomyces gypaetusis sp. nov. isolated from the vulture Gypaetus barbatus in Qinghai Tibet Plateau China.</title>
        <authorList>
            <person name="Meng X."/>
        </authorList>
    </citation>
    <scope>NUCLEOTIDE SEQUENCE [LARGE SCALE GENOMIC DNA]</scope>
    <source>
        <strain evidence="8 9">VUL4_2</strain>
    </source>
</reference>
<dbReference type="AlphaFoldDB" id="A0A1Q5PNS8"/>
<accession>A0A1Q5PNS8</accession>
<dbReference type="PANTHER" id="PTHR33508">
    <property type="entry name" value="UPF0056 MEMBRANE PROTEIN YHCE"/>
    <property type="match status" value="1"/>
</dbReference>
<dbReference type="OrthoDB" id="21094at2"/>
<feature type="transmembrane region" description="Helical" evidence="7">
    <location>
        <begin position="189"/>
        <end position="208"/>
    </location>
</feature>
<evidence type="ECO:0000256" key="2">
    <source>
        <dbReference type="ARBA" id="ARBA00009784"/>
    </source>
</evidence>
<evidence type="ECO:0000256" key="5">
    <source>
        <dbReference type="ARBA" id="ARBA00022989"/>
    </source>
</evidence>
<proteinExistence type="inferred from homology"/>
<dbReference type="NCBIfam" id="TIGR00427">
    <property type="entry name" value="NAAT family transporter"/>
    <property type="match status" value="1"/>
</dbReference>
<dbReference type="RefSeq" id="WP_073709065.1">
    <property type="nucleotide sequence ID" value="NZ_MQSU01000002.1"/>
</dbReference>
<keyword evidence="3" id="KW-1003">Cell membrane</keyword>
<sequence>MATDLFLRALAAFFAIMNPFVNLPVFLGLTSNEDPDQQRRTGVWTIFYTTILCCVFFFSGSLMLNVFGIDIDHFRIAGGLVLLMISLGMLRGSGSATHEGSAKEKAEASKQDPDSVAFYPMSFPMLVGPGSITTIIVFQSQAQTVGEHALVFAAMAIVLLMLLVTFYFSGTISRHMSLTLRTIMARLMGMVLVAISIEMMANGLARVFPGLVK</sequence>
<dbReference type="PANTHER" id="PTHR33508:SF1">
    <property type="entry name" value="UPF0056 MEMBRANE PROTEIN YHCE"/>
    <property type="match status" value="1"/>
</dbReference>
<evidence type="ECO:0000256" key="6">
    <source>
        <dbReference type="ARBA" id="ARBA00023136"/>
    </source>
</evidence>
<comment type="subcellular location">
    <subcellularLocation>
        <location evidence="1 7">Cell membrane</location>
        <topology evidence="1 7">Multi-pass membrane protein</topology>
    </subcellularLocation>
</comment>
<keyword evidence="5 7" id="KW-1133">Transmembrane helix</keyword>
<evidence type="ECO:0000256" key="3">
    <source>
        <dbReference type="ARBA" id="ARBA00022475"/>
    </source>
</evidence>
<feature type="transmembrane region" description="Helical" evidence="7">
    <location>
        <begin position="41"/>
        <end position="64"/>
    </location>
</feature>
<name>A0A1Q5PNS8_9ACTO</name>
<feature type="transmembrane region" description="Helical" evidence="7">
    <location>
        <begin position="76"/>
        <end position="96"/>
    </location>
</feature>
<comment type="similarity">
    <text evidence="2 7">Belongs to the UPF0056 (MarC) family.</text>
</comment>
<evidence type="ECO:0000256" key="4">
    <source>
        <dbReference type="ARBA" id="ARBA00022692"/>
    </source>
</evidence>
<comment type="caution">
    <text evidence="8">The sequence shown here is derived from an EMBL/GenBank/DDBJ whole genome shotgun (WGS) entry which is preliminary data.</text>
</comment>
<evidence type="ECO:0000256" key="1">
    <source>
        <dbReference type="ARBA" id="ARBA00004651"/>
    </source>
</evidence>
<evidence type="ECO:0000256" key="7">
    <source>
        <dbReference type="RuleBase" id="RU362048"/>
    </source>
</evidence>
<keyword evidence="9" id="KW-1185">Reference proteome</keyword>
<dbReference type="EMBL" id="MQSV01000002">
    <property type="protein sequence ID" value="OKL49075.1"/>
    <property type="molecule type" value="Genomic_DNA"/>
</dbReference>